<gene>
    <name evidence="2" type="ORF">HY730_00040</name>
</gene>
<accession>A0A933LP67</accession>
<name>A0A933LP67_UNCTE</name>
<organism evidence="2 3">
    <name type="scientific">Tectimicrobiota bacterium</name>
    <dbReference type="NCBI Taxonomy" id="2528274"/>
    <lineage>
        <taxon>Bacteria</taxon>
        <taxon>Pseudomonadati</taxon>
        <taxon>Nitrospinota/Tectimicrobiota group</taxon>
        <taxon>Candidatus Tectimicrobiota</taxon>
    </lineage>
</organism>
<evidence type="ECO:0008006" key="4">
    <source>
        <dbReference type="Google" id="ProtNLM"/>
    </source>
</evidence>
<sequence>MITNWHLFAPESEHSEGGKSFKVVKKGEETDDAFGINRLGELFDRGPLMVLNDEGHHAYRPAPISEKEAKKVGAEEKKEREEATVWVQGLDRINNACGIKFCVDLSATPFYLKGSGYPEGEPFPWIVSDFGLVDAIESGITKIPRLPVSDTTGQPDPKYFRLWRNVTKDLAAAQRLSNQRPKPEVVWERVQDALVQLAGEYKKTFEAVQEASDTALKAPPVMIVVCDNTDIAEVFFENISGQSKVEDIPDETSDDGQETMVRQKKPGRRISYGVSKTSFPELFQNDRGQLYTIRIDSKLLEKIESEDPEATRDEAARELREIVNTVGKPGKPGQDVRCVVSVAMLTEGWDANNVTHILGVRAFGSQLLCEQVVGRGLRRINYNPDPQTELLPEEYVDVYGIPFSVIPYKGKPSRTPPDRQVNHVYALPERAGYEIRFPNVEGYVYALCKPSIKVDFSQLERLVIEPEQTPTATFLRIITDHLEGGVRGGGIGEYVEHNRSEYYARHHLQEIEFEIARKIVADLVGEGSQAPVKGTAKARGLARHQLFPQVFKVVRKYIGQKVDFRGVNQCELGLEKYVKRIKERLLDAIVPDEQEGEMPLLPLLNRYKPIGTTGDVDFTTKQNVHTTQRSHVNAVVLDSSWEQTAAFYLEQQTDHVFCYVRNDRPFLLIPYEFEGIQHHFEPDYIIRLKNGKTLILEIKGEENDQDRAKYQAARRWVTAINNWERLGAWSFAVCRDPALLPKQIAQTSVLS</sequence>
<feature type="region of interest" description="Disordered" evidence="1">
    <location>
        <begin position="245"/>
        <end position="267"/>
    </location>
</feature>
<reference evidence="2" key="1">
    <citation type="submission" date="2020-07" db="EMBL/GenBank/DDBJ databases">
        <title>Huge and variable diversity of episymbiotic CPR bacteria and DPANN archaea in groundwater ecosystems.</title>
        <authorList>
            <person name="He C.Y."/>
            <person name="Keren R."/>
            <person name="Whittaker M."/>
            <person name="Farag I.F."/>
            <person name="Doudna J."/>
            <person name="Cate J.H.D."/>
            <person name="Banfield J.F."/>
        </authorList>
    </citation>
    <scope>NUCLEOTIDE SEQUENCE</scope>
    <source>
        <strain evidence="2">NC_groundwater_1482_Ag_S-0.65um_47_24</strain>
    </source>
</reference>
<evidence type="ECO:0000313" key="3">
    <source>
        <dbReference type="Proteomes" id="UP000772181"/>
    </source>
</evidence>
<evidence type="ECO:0000256" key="1">
    <source>
        <dbReference type="SAM" id="MobiDB-lite"/>
    </source>
</evidence>
<dbReference type="AlphaFoldDB" id="A0A933LP67"/>
<dbReference type="Gene3D" id="3.40.50.300">
    <property type="entry name" value="P-loop containing nucleotide triphosphate hydrolases"/>
    <property type="match status" value="1"/>
</dbReference>
<dbReference type="Gene3D" id="3.40.91.30">
    <property type="match status" value="1"/>
</dbReference>
<evidence type="ECO:0000313" key="2">
    <source>
        <dbReference type="EMBL" id="MBI4594750.1"/>
    </source>
</evidence>
<proteinExistence type="predicted"/>
<protein>
    <recommendedName>
        <fullName evidence="4">Type III restriction endonuclease subunit R</fullName>
    </recommendedName>
</protein>
<dbReference type="EMBL" id="JACQWF010000002">
    <property type="protein sequence ID" value="MBI4594750.1"/>
    <property type="molecule type" value="Genomic_DNA"/>
</dbReference>
<feature type="compositionally biased region" description="Acidic residues" evidence="1">
    <location>
        <begin position="248"/>
        <end position="257"/>
    </location>
</feature>
<dbReference type="Proteomes" id="UP000772181">
    <property type="component" value="Unassembled WGS sequence"/>
</dbReference>
<comment type="caution">
    <text evidence="2">The sequence shown here is derived from an EMBL/GenBank/DDBJ whole genome shotgun (WGS) entry which is preliminary data.</text>
</comment>
<dbReference type="InterPro" id="IPR027417">
    <property type="entry name" value="P-loop_NTPase"/>
</dbReference>